<accession>A0ABV6BKW3</accession>
<sequence length="150" mass="17466">MNFIKRKPYFAFLVVAIILLIAGFLNPQKSININIKDTYLIVSRIDFCLIFSFIFGLFALLYLVLIKLRFNLISWMTFLHVISSVLGFALIVLFHYLIKDYSPKDFLEVLDGIDYNNNIYLAITILFFLVGFTQLLFFVNVFSALIRGRN</sequence>
<name>A0ABV6BKW3_9FLAO</name>
<keyword evidence="1" id="KW-1133">Transmembrane helix</keyword>
<dbReference type="EMBL" id="JBHLYW010000003">
    <property type="protein sequence ID" value="MFC0076087.1"/>
    <property type="molecule type" value="Genomic_DNA"/>
</dbReference>
<feature type="transmembrane region" description="Helical" evidence="1">
    <location>
        <begin position="9"/>
        <end position="27"/>
    </location>
</feature>
<dbReference type="RefSeq" id="WP_379683197.1">
    <property type="nucleotide sequence ID" value="NZ_JBHLYW010000003.1"/>
</dbReference>
<feature type="transmembrane region" description="Helical" evidence="1">
    <location>
        <begin position="77"/>
        <end position="98"/>
    </location>
</feature>
<dbReference type="InterPro" id="IPR036927">
    <property type="entry name" value="Cyt_c_oxase-like_su1_sf"/>
</dbReference>
<gene>
    <name evidence="2" type="ORF">ACFFLS_03480</name>
</gene>
<evidence type="ECO:0000256" key="1">
    <source>
        <dbReference type="SAM" id="Phobius"/>
    </source>
</evidence>
<keyword evidence="3" id="KW-1185">Reference proteome</keyword>
<keyword evidence="1" id="KW-0812">Transmembrane</keyword>
<keyword evidence="1" id="KW-0472">Membrane</keyword>
<proteinExistence type="predicted"/>
<feature type="transmembrane region" description="Helical" evidence="1">
    <location>
        <begin position="39"/>
        <end position="65"/>
    </location>
</feature>
<evidence type="ECO:0000313" key="3">
    <source>
        <dbReference type="Proteomes" id="UP001589734"/>
    </source>
</evidence>
<reference evidence="2 3" key="1">
    <citation type="submission" date="2024-09" db="EMBL/GenBank/DDBJ databases">
        <authorList>
            <person name="Sun Q."/>
            <person name="Mori K."/>
        </authorList>
    </citation>
    <scope>NUCLEOTIDE SEQUENCE [LARGE SCALE GENOMIC DNA]</scope>
    <source>
        <strain evidence="2 3">CGMCC 1.12926</strain>
    </source>
</reference>
<evidence type="ECO:0000313" key="2">
    <source>
        <dbReference type="EMBL" id="MFC0076087.1"/>
    </source>
</evidence>
<dbReference type="Proteomes" id="UP001589734">
    <property type="component" value="Unassembled WGS sequence"/>
</dbReference>
<feature type="transmembrane region" description="Helical" evidence="1">
    <location>
        <begin position="118"/>
        <end position="146"/>
    </location>
</feature>
<protein>
    <submittedName>
        <fullName evidence="2">Uncharacterized protein</fullName>
    </submittedName>
</protein>
<organism evidence="2 3">
    <name type="scientific">Flavobacterium procerum</name>
    <dbReference type="NCBI Taxonomy" id="1455569"/>
    <lineage>
        <taxon>Bacteria</taxon>
        <taxon>Pseudomonadati</taxon>
        <taxon>Bacteroidota</taxon>
        <taxon>Flavobacteriia</taxon>
        <taxon>Flavobacteriales</taxon>
        <taxon>Flavobacteriaceae</taxon>
        <taxon>Flavobacterium</taxon>
    </lineage>
</organism>
<comment type="caution">
    <text evidence="2">The sequence shown here is derived from an EMBL/GenBank/DDBJ whole genome shotgun (WGS) entry which is preliminary data.</text>
</comment>
<dbReference type="Gene3D" id="1.20.210.10">
    <property type="entry name" value="Cytochrome c oxidase-like, subunit I domain"/>
    <property type="match status" value="1"/>
</dbReference>